<feature type="signal peptide" evidence="1">
    <location>
        <begin position="1"/>
        <end position="22"/>
    </location>
</feature>
<evidence type="ECO:0000256" key="1">
    <source>
        <dbReference type="SAM" id="SignalP"/>
    </source>
</evidence>
<keyword evidence="1" id="KW-0732">Signal</keyword>
<dbReference type="AlphaFoldDB" id="A0A2P2N3B3"/>
<organism evidence="2">
    <name type="scientific">Rhizophora mucronata</name>
    <name type="common">Asiatic mangrove</name>
    <dbReference type="NCBI Taxonomy" id="61149"/>
    <lineage>
        <taxon>Eukaryota</taxon>
        <taxon>Viridiplantae</taxon>
        <taxon>Streptophyta</taxon>
        <taxon>Embryophyta</taxon>
        <taxon>Tracheophyta</taxon>
        <taxon>Spermatophyta</taxon>
        <taxon>Magnoliopsida</taxon>
        <taxon>eudicotyledons</taxon>
        <taxon>Gunneridae</taxon>
        <taxon>Pentapetalae</taxon>
        <taxon>rosids</taxon>
        <taxon>fabids</taxon>
        <taxon>Malpighiales</taxon>
        <taxon>Rhizophoraceae</taxon>
        <taxon>Rhizophora</taxon>
    </lineage>
</organism>
<protein>
    <submittedName>
        <fullName evidence="2">Uncharacterized protein</fullName>
    </submittedName>
</protein>
<sequence length="37" mass="4420">MQPRVLLRQFIVLLLVSTRNSSLEGPHHWMFPLEMSR</sequence>
<name>A0A2P2N3B3_RHIMU</name>
<feature type="chain" id="PRO_5015150810" evidence="1">
    <location>
        <begin position="23"/>
        <end position="37"/>
    </location>
</feature>
<dbReference type="EMBL" id="GGEC01056442">
    <property type="protein sequence ID" value="MBX36926.1"/>
    <property type="molecule type" value="Transcribed_RNA"/>
</dbReference>
<proteinExistence type="predicted"/>
<accession>A0A2P2N3B3</accession>
<evidence type="ECO:0000313" key="2">
    <source>
        <dbReference type="EMBL" id="MBX36926.1"/>
    </source>
</evidence>
<reference evidence="2" key="1">
    <citation type="submission" date="2018-02" db="EMBL/GenBank/DDBJ databases">
        <title>Rhizophora mucronata_Transcriptome.</title>
        <authorList>
            <person name="Meera S.P."/>
            <person name="Sreeshan A."/>
            <person name="Augustine A."/>
        </authorList>
    </citation>
    <scope>NUCLEOTIDE SEQUENCE</scope>
    <source>
        <tissue evidence="2">Leaf</tissue>
    </source>
</reference>